<dbReference type="RefSeq" id="WP_006432474.1">
    <property type="nucleotide sequence ID" value="NZ_AOID01000051.1"/>
</dbReference>
<dbReference type="PATRIC" id="fig|1227496.3.peg.3398"/>
<dbReference type="InterPro" id="IPR051797">
    <property type="entry name" value="TrmB-like"/>
</dbReference>
<gene>
    <name evidence="2" type="ORF">C489_16859</name>
</gene>
<comment type="caution">
    <text evidence="2">The sequence shown here is derived from an EMBL/GenBank/DDBJ whole genome shotgun (WGS) entry which is preliminary data.</text>
</comment>
<reference evidence="2 3" key="1">
    <citation type="journal article" date="2014" name="PLoS Genet.">
        <title>Phylogenetically driven sequencing of extremely halophilic archaea reveals strategies for static and dynamic osmo-response.</title>
        <authorList>
            <person name="Becker E.A."/>
            <person name="Seitzer P.M."/>
            <person name="Tritt A."/>
            <person name="Larsen D."/>
            <person name="Krusor M."/>
            <person name="Yao A.I."/>
            <person name="Wu D."/>
            <person name="Madern D."/>
            <person name="Eisen J.A."/>
            <person name="Darling A.E."/>
            <person name="Facciotti M.T."/>
        </authorList>
    </citation>
    <scope>NUCLEOTIDE SEQUENCE [LARGE SCALE GENOMIC DNA]</scope>
    <source>
        <strain evidence="2 3">JCM 10478</strain>
    </source>
</reference>
<organism evidence="2 3">
    <name type="scientific">Natrinema versiforme JCM 10478</name>
    <dbReference type="NCBI Taxonomy" id="1227496"/>
    <lineage>
        <taxon>Archaea</taxon>
        <taxon>Methanobacteriati</taxon>
        <taxon>Methanobacteriota</taxon>
        <taxon>Stenosarchaea group</taxon>
        <taxon>Halobacteria</taxon>
        <taxon>Halobacteriales</taxon>
        <taxon>Natrialbaceae</taxon>
        <taxon>Natrinema</taxon>
    </lineage>
</organism>
<evidence type="ECO:0000259" key="1">
    <source>
        <dbReference type="Pfam" id="PF01978"/>
    </source>
</evidence>
<dbReference type="Pfam" id="PF01978">
    <property type="entry name" value="TrmB"/>
    <property type="match status" value="1"/>
</dbReference>
<accession>L9XUZ5</accession>
<dbReference type="Proteomes" id="UP000011632">
    <property type="component" value="Unassembled WGS sequence"/>
</dbReference>
<dbReference type="Gene3D" id="1.10.10.10">
    <property type="entry name" value="Winged helix-like DNA-binding domain superfamily/Winged helix DNA-binding domain"/>
    <property type="match status" value="1"/>
</dbReference>
<dbReference type="OrthoDB" id="30795at2157"/>
<dbReference type="PANTHER" id="PTHR34293">
    <property type="entry name" value="HTH-TYPE TRANSCRIPTIONAL REGULATOR TRMBL2"/>
    <property type="match status" value="1"/>
</dbReference>
<protein>
    <submittedName>
        <fullName evidence="2">TrmB family transcriptional regulator</fullName>
    </submittedName>
</protein>
<keyword evidence="3" id="KW-1185">Reference proteome</keyword>
<sequence length="278" mass="30588">MSEADAIDALEELGLRTYEARCFVALTQLSEGTAKEISQVADVPQSRVYDVVEQLHRLGLVDVQASDPRRYAVVSVDVARERLRQEYRDHLETATTNLRDLERRTTEGDGVWKVADQRDLSHRTTAAVENATSEIYLLVADGDLLEPALLEALAAARDRGVAVFVEVPSASARHAVREAVETARVSVTDFAFDSKGPAERSLGRLLFVDRETVVISALTEGLVPRETAETGIWSSERGHGLIVWFRYVLEERLATVAFETGGPVDSGEQNGECTACEE</sequence>
<feature type="domain" description="Transcription regulator TrmB N-terminal" evidence="1">
    <location>
        <begin position="10"/>
        <end position="76"/>
    </location>
</feature>
<evidence type="ECO:0000313" key="2">
    <source>
        <dbReference type="EMBL" id="ELY64443.1"/>
    </source>
</evidence>
<dbReference type="SUPFAM" id="SSF56024">
    <property type="entry name" value="Phospholipase D/nuclease"/>
    <property type="match status" value="1"/>
</dbReference>
<dbReference type="PANTHER" id="PTHR34293:SF1">
    <property type="entry name" value="HTH-TYPE TRANSCRIPTIONAL REGULATOR TRMBL2"/>
    <property type="match status" value="1"/>
</dbReference>
<dbReference type="AlphaFoldDB" id="L9XUZ5"/>
<dbReference type="SUPFAM" id="SSF46785">
    <property type="entry name" value="Winged helix' DNA-binding domain"/>
    <property type="match status" value="1"/>
</dbReference>
<proteinExistence type="predicted"/>
<dbReference type="InterPro" id="IPR036390">
    <property type="entry name" value="WH_DNA-bd_sf"/>
</dbReference>
<evidence type="ECO:0000313" key="3">
    <source>
        <dbReference type="Proteomes" id="UP000011632"/>
    </source>
</evidence>
<dbReference type="InterPro" id="IPR036388">
    <property type="entry name" value="WH-like_DNA-bd_sf"/>
</dbReference>
<dbReference type="EMBL" id="AOID01000051">
    <property type="protein sequence ID" value="ELY64443.1"/>
    <property type="molecule type" value="Genomic_DNA"/>
</dbReference>
<dbReference type="STRING" id="1227496.C489_16859"/>
<name>L9XUZ5_9EURY</name>
<dbReference type="InterPro" id="IPR002831">
    <property type="entry name" value="Tscrpt_reg_TrmB_N"/>
</dbReference>
<dbReference type="Gene3D" id="3.30.870.10">
    <property type="entry name" value="Endonuclease Chain A"/>
    <property type="match status" value="1"/>
</dbReference>